<keyword evidence="4" id="KW-0812">Transmembrane</keyword>
<feature type="transmembrane region" description="Helical" evidence="4">
    <location>
        <begin position="253"/>
        <end position="274"/>
    </location>
</feature>
<gene>
    <name evidence="6" type="ORF">DQQ10_10545</name>
</gene>
<comment type="similarity">
    <text evidence="1">Belongs to the glycosyltransferase 2 family.</text>
</comment>
<dbReference type="Pfam" id="PF00535">
    <property type="entry name" value="Glycos_transf_2"/>
    <property type="match status" value="1"/>
</dbReference>
<comment type="caution">
    <text evidence="6">The sequence shown here is derived from an EMBL/GenBank/DDBJ whole genome shotgun (WGS) entry which is preliminary data.</text>
</comment>
<dbReference type="OrthoDB" id="9771846at2"/>
<dbReference type="GO" id="GO:0016757">
    <property type="term" value="F:glycosyltransferase activity"/>
    <property type="evidence" value="ECO:0007669"/>
    <property type="project" value="UniProtKB-KW"/>
</dbReference>
<evidence type="ECO:0000313" key="7">
    <source>
        <dbReference type="Proteomes" id="UP000251889"/>
    </source>
</evidence>
<evidence type="ECO:0000259" key="5">
    <source>
        <dbReference type="Pfam" id="PF00535"/>
    </source>
</evidence>
<dbReference type="EMBL" id="QMFY01000004">
    <property type="protein sequence ID" value="RAW01335.1"/>
    <property type="molecule type" value="Genomic_DNA"/>
</dbReference>
<evidence type="ECO:0000256" key="2">
    <source>
        <dbReference type="ARBA" id="ARBA00022676"/>
    </source>
</evidence>
<sequence length="300" mass="34550">MSQQQPLISIVILNYNQLKVTCEFIESTKLLTYKNYEIIMVDNASKENPTEHIKANYPHVKLIVNDKNLGFTGGNNVGIVAGKGDYFFIVNNDTEVTPNLLEKLLEPFDRDSSIGVVSPKIYYHSNPTIIQYAGFTEINPITGRNAVIGGKEEDRGQYNEGRYTAYAHGAAMLVKKEVIQKVGMLPEMFFIYYEELDWSAHIRRAGYKIYYQPEAVIYHKESITMGKESAIKAYYHNRNRILFMKRNSSSFNFFLFSLFYTFLIVPKSVLKYIAKGQTTHLKNFFKGVLWNISKTKYSNL</sequence>
<dbReference type="SUPFAM" id="SSF53448">
    <property type="entry name" value="Nucleotide-diphospho-sugar transferases"/>
    <property type="match status" value="1"/>
</dbReference>
<protein>
    <submittedName>
        <fullName evidence="6">Glycosyltransferase family 2 protein</fullName>
    </submittedName>
</protein>
<keyword evidence="4" id="KW-0472">Membrane</keyword>
<reference evidence="6 7" key="1">
    <citation type="submission" date="2018-06" db="EMBL/GenBank/DDBJ databases">
        <title>Chryseolinea flavus sp. nov., a member of the phylum Bacteroidetes isolated from soil.</title>
        <authorList>
            <person name="Li Y."/>
            <person name="Wang J."/>
        </authorList>
    </citation>
    <scope>NUCLEOTIDE SEQUENCE [LARGE SCALE GENOMIC DNA]</scope>
    <source>
        <strain evidence="6 7">SDU1-6</strain>
    </source>
</reference>
<dbReference type="Gene3D" id="3.90.550.10">
    <property type="entry name" value="Spore Coat Polysaccharide Biosynthesis Protein SpsA, Chain A"/>
    <property type="match status" value="1"/>
</dbReference>
<dbReference type="AlphaFoldDB" id="A0A364Y373"/>
<dbReference type="PANTHER" id="PTHR43179">
    <property type="entry name" value="RHAMNOSYLTRANSFERASE WBBL"/>
    <property type="match status" value="1"/>
</dbReference>
<feature type="domain" description="Glycosyltransferase 2-like" evidence="5">
    <location>
        <begin position="9"/>
        <end position="182"/>
    </location>
</feature>
<dbReference type="PANTHER" id="PTHR43179:SF12">
    <property type="entry name" value="GALACTOFURANOSYLTRANSFERASE GLFT2"/>
    <property type="match status" value="1"/>
</dbReference>
<dbReference type="InterPro" id="IPR001173">
    <property type="entry name" value="Glyco_trans_2-like"/>
</dbReference>
<dbReference type="InterPro" id="IPR029044">
    <property type="entry name" value="Nucleotide-diphossugar_trans"/>
</dbReference>
<evidence type="ECO:0000256" key="1">
    <source>
        <dbReference type="ARBA" id="ARBA00006739"/>
    </source>
</evidence>
<organism evidence="6 7">
    <name type="scientific">Pseudochryseolinea flava</name>
    <dbReference type="NCBI Taxonomy" id="2059302"/>
    <lineage>
        <taxon>Bacteria</taxon>
        <taxon>Pseudomonadati</taxon>
        <taxon>Bacteroidota</taxon>
        <taxon>Cytophagia</taxon>
        <taxon>Cytophagales</taxon>
        <taxon>Fulvivirgaceae</taxon>
        <taxon>Pseudochryseolinea</taxon>
    </lineage>
</organism>
<keyword evidence="2" id="KW-0328">Glycosyltransferase</keyword>
<accession>A0A364Y373</accession>
<dbReference type="Proteomes" id="UP000251889">
    <property type="component" value="Unassembled WGS sequence"/>
</dbReference>
<keyword evidence="3 6" id="KW-0808">Transferase</keyword>
<dbReference type="CDD" id="cd04186">
    <property type="entry name" value="GT_2_like_c"/>
    <property type="match status" value="1"/>
</dbReference>
<name>A0A364Y373_9BACT</name>
<evidence type="ECO:0000256" key="4">
    <source>
        <dbReference type="SAM" id="Phobius"/>
    </source>
</evidence>
<evidence type="ECO:0000256" key="3">
    <source>
        <dbReference type="ARBA" id="ARBA00022679"/>
    </source>
</evidence>
<evidence type="ECO:0000313" key="6">
    <source>
        <dbReference type="EMBL" id="RAW01335.1"/>
    </source>
</evidence>
<keyword evidence="7" id="KW-1185">Reference proteome</keyword>
<keyword evidence="4" id="KW-1133">Transmembrane helix</keyword>
<proteinExistence type="inferred from homology"/>